<dbReference type="GO" id="GO:0031146">
    <property type="term" value="P:SCF-dependent proteasomal ubiquitin-dependent protein catabolic process"/>
    <property type="evidence" value="ECO:0007669"/>
    <property type="project" value="TreeGrafter"/>
</dbReference>
<dbReference type="AlphaFoldDB" id="A0A6U4L306"/>
<evidence type="ECO:0000256" key="1">
    <source>
        <dbReference type="ARBA" id="ARBA00022786"/>
    </source>
</evidence>
<accession>A0A6U4L306</accession>
<evidence type="ECO:0000259" key="2">
    <source>
        <dbReference type="Pfam" id="PF19270"/>
    </source>
</evidence>
<dbReference type="EMBL" id="HBGJ01039186">
    <property type="protein sequence ID" value="CAD9266263.1"/>
    <property type="molecule type" value="Transcribed_RNA"/>
</dbReference>
<dbReference type="PANTHER" id="PTHR12874:SF9">
    <property type="entry name" value="F-BOX ONLY PROTEIN 48"/>
    <property type="match status" value="1"/>
</dbReference>
<reference evidence="4" key="1">
    <citation type="submission" date="2021-01" db="EMBL/GenBank/DDBJ databases">
        <authorList>
            <person name="Corre E."/>
            <person name="Pelletier E."/>
            <person name="Niang G."/>
            <person name="Scheremetjew M."/>
            <person name="Finn R."/>
            <person name="Kale V."/>
            <person name="Holt S."/>
            <person name="Cochrane G."/>
            <person name="Meng A."/>
            <person name="Brown T."/>
            <person name="Cohen L."/>
        </authorList>
    </citation>
    <scope>NUCLEOTIDE SEQUENCE</scope>
    <source>
        <strain evidence="4">CCMP2877</strain>
    </source>
</reference>
<dbReference type="Pfam" id="PF19270">
    <property type="entry name" value="FBO_C"/>
    <property type="match status" value="1"/>
</dbReference>
<proteinExistence type="predicted"/>
<gene>
    <name evidence="3" type="ORF">PPAR1163_LOCUS24688</name>
    <name evidence="4" type="ORF">PPAR1163_LOCUS24689</name>
</gene>
<dbReference type="GO" id="GO:0019005">
    <property type="term" value="C:SCF ubiquitin ligase complex"/>
    <property type="evidence" value="ECO:0007669"/>
    <property type="project" value="TreeGrafter"/>
</dbReference>
<protein>
    <recommendedName>
        <fullName evidence="2">F-box protein Hrt3/FBXO9 C-terminal domain-containing protein</fullName>
    </recommendedName>
</protein>
<sequence>MRYLESDMYGVISCCSLDLRRLGGDEVLFRQLCELTYAVQSRRGKLRVERWGHSWRNMYVNRPRMRVNGLYFQRVSYIKRPERNMWYDGEAGNILECIYYRYLRFFRTGEVLYGISLQPPKQAAVLLTDVSSADVHQDVSVGEFEVLPGRRVQVSVRTDHGRVVLDLDIDNGERGSFTRLKLNSHLQFPYSSNTGEARELPILANVFKYRRLPIRTKPKFGYGRHI</sequence>
<dbReference type="InterPro" id="IPR045464">
    <property type="entry name" value="Hrt3/FBXO9_C"/>
</dbReference>
<keyword evidence="1" id="KW-0833">Ubl conjugation pathway</keyword>
<name>A0A6U4L306_9STRA</name>
<evidence type="ECO:0000313" key="3">
    <source>
        <dbReference type="EMBL" id="CAD9266263.1"/>
    </source>
</evidence>
<feature type="domain" description="F-box protein Hrt3/FBXO9 C-terminal" evidence="2">
    <location>
        <begin position="48"/>
        <end position="182"/>
    </location>
</feature>
<dbReference type="EMBL" id="HBGJ01039187">
    <property type="protein sequence ID" value="CAD9266264.1"/>
    <property type="molecule type" value="Transcribed_RNA"/>
</dbReference>
<dbReference type="GO" id="GO:0005737">
    <property type="term" value="C:cytoplasm"/>
    <property type="evidence" value="ECO:0007669"/>
    <property type="project" value="TreeGrafter"/>
</dbReference>
<organism evidence="4">
    <name type="scientific">Phaeomonas parva</name>
    <dbReference type="NCBI Taxonomy" id="124430"/>
    <lineage>
        <taxon>Eukaryota</taxon>
        <taxon>Sar</taxon>
        <taxon>Stramenopiles</taxon>
        <taxon>Ochrophyta</taxon>
        <taxon>Pinguiophyceae</taxon>
        <taxon>Pinguiochrysidales</taxon>
        <taxon>Pinguiochrysidaceae</taxon>
        <taxon>Phaeomonas</taxon>
    </lineage>
</organism>
<dbReference type="PANTHER" id="PTHR12874">
    <property type="entry name" value="F-BOX ONLY PROTEIN 48-RELATED"/>
    <property type="match status" value="1"/>
</dbReference>
<evidence type="ECO:0000313" key="4">
    <source>
        <dbReference type="EMBL" id="CAD9266264.1"/>
    </source>
</evidence>